<dbReference type="SUPFAM" id="SSF51445">
    <property type="entry name" value="(Trans)glycosidases"/>
    <property type="match status" value="1"/>
</dbReference>
<name>A0A9D9HGG0_9BACT</name>
<evidence type="ECO:0000313" key="1">
    <source>
        <dbReference type="EMBL" id="MBO8449373.1"/>
    </source>
</evidence>
<dbReference type="Gene3D" id="3.20.20.80">
    <property type="entry name" value="Glycosidases"/>
    <property type="match status" value="2"/>
</dbReference>
<proteinExistence type="predicted"/>
<sequence>MRRILFPLLFSAALVLYGCGRDVHTVHFDGSLEVSGEKFALKDINPDLPENWDGYGFVVLEYRINTAQRFQVGFTTDNGYNELRVMCYVPNAWNRIAIPMEYFTLPPAPAADLAATNNHARYTGWINLGGRRGPMHGVDSVGFRMRRAIGDAVLEIRDITLSKDDPGDAYLCRKPAVDKFGQSNLVDYPEKVHSLEELEACWRAEEAEPAGTGACNYSKYGGYRQKQVEGTGYFRTGKIDGRWWFIDPEGYLFLSVGVDCVDISCGGSIRAYDKRPGMFAELPPADLASKMGLTDRHGDSGASFGLWNLYRRYGEDYREKALDMVIRRMDRWGLNTIANWSSDIVKDSGRKAFLHQLYGMGLSPELMGLCDIYAPDIREKLEESISRQTGKYVGNPWLIGYFIGNEPAWINQEERLCSLILEGEERPVKTALEKYLKENGDSPDSRKEFIYKTFREYLVLTDDIIRKYDPDHLNLGIRFGDPLTLPDEVLSACDVFDVFSFNCYDLLPRTEMMDKVKDLIDRPLIIGEYHFGTVDRGYAQSLWQVESQEQRGVAYRYYTEHAYAHPSLIGTGYFQWADQDISGRFDGENYNCGLVDVTDRPYKEQVEAMAETAKVLYDIHSGTALPYSRMPRNCRGHGAIPDLWNASLPDSLSLEGSVYNM</sequence>
<reference evidence="1" key="1">
    <citation type="submission" date="2020-10" db="EMBL/GenBank/DDBJ databases">
        <authorList>
            <person name="Gilroy R."/>
        </authorList>
    </citation>
    <scope>NUCLEOTIDE SEQUENCE</scope>
    <source>
        <strain evidence="1">20514</strain>
    </source>
</reference>
<evidence type="ECO:0008006" key="3">
    <source>
        <dbReference type="Google" id="ProtNLM"/>
    </source>
</evidence>
<dbReference type="AlphaFoldDB" id="A0A9D9HGG0"/>
<dbReference type="InterPro" id="IPR017853">
    <property type="entry name" value="GH"/>
</dbReference>
<evidence type="ECO:0000313" key="2">
    <source>
        <dbReference type="Proteomes" id="UP000810252"/>
    </source>
</evidence>
<comment type="caution">
    <text evidence="1">The sequence shown here is derived from an EMBL/GenBank/DDBJ whole genome shotgun (WGS) entry which is preliminary data.</text>
</comment>
<reference evidence="1" key="2">
    <citation type="journal article" date="2021" name="PeerJ">
        <title>Extensive microbial diversity within the chicken gut microbiome revealed by metagenomics and culture.</title>
        <authorList>
            <person name="Gilroy R."/>
            <person name="Ravi A."/>
            <person name="Getino M."/>
            <person name="Pursley I."/>
            <person name="Horton D.L."/>
            <person name="Alikhan N.F."/>
            <person name="Baker D."/>
            <person name="Gharbi K."/>
            <person name="Hall N."/>
            <person name="Watson M."/>
            <person name="Adriaenssens E.M."/>
            <person name="Foster-Nyarko E."/>
            <person name="Jarju S."/>
            <person name="Secka A."/>
            <person name="Antonio M."/>
            <person name="Oren A."/>
            <person name="Chaudhuri R.R."/>
            <person name="La Ragione R."/>
            <person name="Hildebrand F."/>
            <person name="Pallen M.J."/>
        </authorList>
    </citation>
    <scope>NUCLEOTIDE SEQUENCE</scope>
    <source>
        <strain evidence="1">20514</strain>
    </source>
</reference>
<organism evidence="1 2">
    <name type="scientific">Candidatus Cryptobacteroides merdigallinarum</name>
    <dbReference type="NCBI Taxonomy" id="2840770"/>
    <lineage>
        <taxon>Bacteria</taxon>
        <taxon>Pseudomonadati</taxon>
        <taxon>Bacteroidota</taxon>
        <taxon>Bacteroidia</taxon>
        <taxon>Bacteroidales</taxon>
        <taxon>Candidatus Cryptobacteroides</taxon>
    </lineage>
</organism>
<accession>A0A9D9HGG0</accession>
<gene>
    <name evidence="1" type="ORF">IAC29_08900</name>
</gene>
<dbReference type="PROSITE" id="PS51257">
    <property type="entry name" value="PROKAR_LIPOPROTEIN"/>
    <property type="match status" value="1"/>
</dbReference>
<dbReference type="EMBL" id="JADIMQ010000126">
    <property type="protein sequence ID" value="MBO8449373.1"/>
    <property type="molecule type" value="Genomic_DNA"/>
</dbReference>
<dbReference type="Proteomes" id="UP000810252">
    <property type="component" value="Unassembled WGS sequence"/>
</dbReference>
<protein>
    <recommendedName>
        <fullName evidence="3">Beta-agarase</fullName>
    </recommendedName>
</protein>